<evidence type="ECO:0008006" key="4">
    <source>
        <dbReference type="Google" id="ProtNLM"/>
    </source>
</evidence>
<evidence type="ECO:0000313" key="2">
    <source>
        <dbReference type="EMBL" id="RRT76889.1"/>
    </source>
</evidence>
<feature type="chain" id="PRO_5019284577" description="Secreted protein" evidence="1">
    <location>
        <begin position="24"/>
        <end position="74"/>
    </location>
</feature>
<evidence type="ECO:0000313" key="3">
    <source>
        <dbReference type="Proteomes" id="UP000287651"/>
    </source>
</evidence>
<dbReference type="AlphaFoldDB" id="A0A427AKV1"/>
<reference evidence="2 3" key="1">
    <citation type="journal article" date="2014" name="Agronomy (Basel)">
        <title>A Draft Genome Sequence for Ensete ventricosum, the Drought-Tolerant Tree Against Hunger.</title>
        <authorList>
            <person name="Harrison J."/>
            <person name="Moore K.A."/>
            <person name="Paszkiewicz K."/>
            <person name="Jones T."/>
            <person name="Grant M."/>
            <person name="Ambacheew D."/>
            <person name="Muzemil S."/>
            <person name="Studholme D.J."/>
        </authorList>
    </citation>
    <scope>NUCLEOTIDE SEQUENCE [LARGE SCALE GENOMIC DNA]</scope>
</reference>
<evidence type="ECO:0000256" key="1">
    <source>
        <dbReference type="SAM" id="SignalP"/>
    </source>
</evidence>
<organism evidence="2 3">
    <name type="scientific">Ensete ventricosum</name>
    <name type="common">Abyssinian banana</name>
    <name type="synonym">Musa ensete</name>
    <dbReference type="NCBI Taxonomy" id="4639"/>
    <lineage>
        <taxon>Eukaryota</taxon>
        <taxon>Viridiplantae</taxon>
        <taxon>Streptophyta</taxon>
        <taxon>Embryophyta</taxon>
        <taxon>Tracheophyta</taxon>
        <taxon>Spermatophyta</taxon>
        <taxon>Magnoliopsida</taxon>
        <taxon>Liliopsida</taxon>
        <taxon>Zingiberales</taxon>
        <taxon>Musaceae</taxon>
        <taxon>Ensete</taxon>
    </lineage>
</organism>
<sequence>MMGCHCSLAFMWLFSKPYDFLSCRPHLLLLPLLFHQFLCQFHLKYLHQHCLRNVPTNVPTPTATAAPAPAATIS</sequence>
<comment type="caution">
    <text evidence="2">The sequence shown here is derived from an EMBL/GenBank/DDBJ whole genome shotgun (WGS) entry which is preliminary data.</text>
</comment>
<protein>
    <recommendedName>
        <fullName evidence="4">Secreted protein</fullName>
    </recommendedName>
</protein>
<keyword evidence="1" id="KW-0732">Signal</keyword>
<accession>A0A427AKV1</accession>
<feature type="signal peptide" evidence="1">
    <location>
        <begin position="1"/>
        <end position="23"/>
    </location>
</feature>
<dbReference type="EMBL" id="AMZH03002067">
    <property type="protein sequence ID" value="RRT76889.1"/>
    <property type="molecule type" value="Genomic_DNA"/>
</dbReference>
<gene>
    <name evidence="2" type="ORF">B296_00010865</name>
</gene>
<dbReference type="Proteomes" id="UP000287651">
    <property type="component" value="Unassembled WGS sequence"/>
</dbReference>
<proteinExistence type="predicted"/>
<name>A0A427AKV1_ENSVE</name>